<comment type="catalytic activity">
    <reaction evidence="1">
        <text>ATP + protein L-histidine = ADP + protein N-phospho-L-histidine.</text>
        <dbReference type="EC" id="2.7.13.3"/>
    </reaction>
</comment>
<dbReference type="PROSITE" id="PS50109">
    <property type="entry name" value="HIS_KIN"/>
    <property type="match status" value="1"/>
</dbReference>
<dbReference type="SMART" id="SM00387">
    <property type="entry name" value="HATPase_c"/>
    <property type="match status" value="1"/>
</dbReference>
<evidence type="ECO:0000256" key="6">
    <source>
        <dbReference type="ARBA" id="ARBA00022777"/>
    </source>
</evidence>
<dbReference type="InterPro" id="IPR036097">
    <property type="entry name" value="HisK_dim/P_sf"/>
</dbReference>
<dbReference type="InterPro" id="IPR003594">
    <property type="entry name" value="HATPase_dom"/>
</dbReference>
<keyword evidence="4 10" id="KW-0808">Transferase</keyword>
<dbReference type="RefSeq" id="WP_152808685.1">
    <property type="nucleotide sequence ID" value="NZ_WHNW01000002.1"/>
</dbReference>
<dbReference type="InterPro" id="IPR036890">
    <property type="entry name" value="HATPase_C_sf"/>
</dbReference>
<accession>A0A6N7ESF8</accession>
<dbReference type="FunCoup" id="A0A6N7ESF8">
    <property type="interactions" value="94"/>
</dbReference>
<keyword evidence="5 8" id="KW-0812">Transmembrane</keyword>
<evidence type="ECO:0000256" key="5">
    <source>
        <dbReference type="ARBA" id="ARBA00022692"/>
    </source>
</evidence>
<dbReference type="InterPro" id="IPR029151">
    <property type="entry name" value="Sensor-like_sf"/>
</dbReference>
<dbReference type="Proteomes" id="UP000471298">
    <property type="component" value="Unassembled WGS sequence"/>
</dbReference>
<keyword evidence="11" id="KW-1185">Reference proteome</keyword>
<reference evidence="10 11" key="1">
    <citation type="submission" date="2019-10" db="EMBL/GenBank/DDBJ databases">
        <title>Cardiobacteriales fam. a chemoheterotrophic member of the order Cardiobacteriales, and proposal of Cardiobacteriales fam. nov.</title>
        <authorList>
            <person name="Wang C."/>
        </authorList>
    </citation>
    <scope>NUCLEOTIDE SEQUENCE [LARGE SCALE GENOMIC DNA]</scope>
    <source>
        <strain evidence="10 11">ML27</strain>
    </source>
</reference>
<evidence type="ECO:0000313" key="10">
    <source>
        <dbReference type="EMBL" id="MPV85432.1"/>
    </source>
</evidence>
<dbReference type="InParanoid" id="A0A6N7ESF8"/>
<dbReference type="GO" id="GO:0000155">
    <property type="term" value="F:phosphorelay sensor kinase activity"/>
    <property type="evidence" value="ECO:0007669"/>
    <property type="project" value="InterPro"/>
</dbReference>
<evidence type="ECO:0000313" key="11">
    <source>
        <dbReference type="Proteomes" id="UP000471298"/>
    </source>
</evidence>
<protein>
    <recommendedName>
        <fullName evidence="2">histidine kinase</fullName>
        <ecNumber evidence="2">2.7.13.3</ecNumber>
    </recommendedName>
</protein>
<dbReference type="AlphaFoldDB" id="A0A6N7ESF8"/>
<dbReference type="InterPro" id="IPR005467">
    <property type="entry name" value="His_kinase_dom"/>
</dbReference>
<dbReference type="PANTHER" id="PTHR45436">
    <property type="entry name" value="SENSOR HISTIDINE KINASE YKOH"/>
    <property type="match status" value="1"/>
</dbReference>
<evidence type="ECO:0000256" key="2">
    <source>
        <dbReference type="ARBA" id="ARBA00012438"/>
    </source>
</evidence>
<dbReference type="SUPFAM" id="SSF55874">
    <property type="entry name" value="ATPase domain of HSP90 chaperone/DNA topoisomerase II/histidine kinase"/>
    <property type="match status" value="1"/>
</dbReference>
<dbReference type="CDD" id="cd00082">
    <property type="entry name" value="HisKA"/>
    <property type="match status" value="1"/>
</dbReference>
<dbReference type="Gene3D" id="3.30.450.20">
    <property type="entry name" value="PAS domain"/>
    <property type="match status" value="1"/>
</dbReference>
<evidence type="ECO:0000256" key="3">
    <source>
        <dbReference type="ARBA" id="ARBA00022553"/>
    </source>
</evidence>
<name>A0A6N7ESF8_9GAMM</name>
<keyword evidence="3" id="KW-0597">Phosphoprotein</keyword>
<evidence type="ECO:0000256" key="8">
    <source>
        <dbReference type="SAM" id="Phobius"/>
    </source>
</evidence>
<dbReference type="Gene3D" id="1.10.287.130">
    <property type="match status" value="1"/>
</dbReference>
<comment type="caution">
    <text evidence="10">The sequence shown here is derived from an EMBL/GenBank/DDBJ whole genome shotgun (WGS) entry which is preliminary data.</text>
</comment>
<keyword evidence="8" id="KW-0472">Membrane</keyword>
<evidence type="ECO:0000256" key="4">
    <source>
        <dbReference type="ARBA" id="ARBA00022679"/>
    </source>
</evidence>
<dbReference type="Pfam" id="PF02518">
    <property type="entry name" value="HATPase_c"/>
    <property type="match status" value="1"/>
</dbReference>
<dbReference type="SUPFAM" id="SSF103190">
    <property type="entry name" value="Sensory domain-like"/>
    <property type="match status" value="1"/>
</dbReference>
<dbReference type="Gene3D" id="3.30.565.10">
    <property type="entry name" value="Histidine kinase-like ATPase, C-terminal domain"/>
    <property type="match status" value="1"/>
</dbReference>
<feature type="transmembrane region" description="Helical" evidence="8">
    <location>
        <begin position="193"/>
        <end position="212"/>
    </location>
</feature>
<dbReference type="EMBL" id="WHNW01000002">
    <property type="protein sequence ID" value="MPV85432.1"/>
    <property type="molecule type" value="Genomic_DNA"/>
</dbReference>
<keyword evidence="7 8" id="KW-1133">Transmembrane helix</keyword>
<dbReference type="EC" id="2.7.13.3" evidence="2"/>
<dbReference type="Pfam" id="PF00512">
    <property type="entry name" value="HisKA"/>
    <property type="match status" value="1"/>
</dbReference>
<feature type="transmembrane region" description="Helical" evidence="8">
    <location>
        <begin position="6"/>
        <end position="26"/>
    </location>
</feature>
<dbReference type="SUPFAM" id="SSF47384">
    <property type="entry name" value="Homodimeric domain of signal transducing histidine kinase"/>
    <property type="match status" value="1"/>
</dbReference>
<keyword evidence="6 10" id="KW-0418">Kinase</keyword>
<dbReference type="PANTHER" id="PTHR45436:SF10">
    <property type="entry name" value="HISTIDINE KINASE"/>
    <property type="match status" value="1"/>
</dbReference>
<dbReference type="InterPro" id="IPR003661">
    <property type="entry name" value="HisK_dim/P_dom"/>
</dbReference>
<dbReference type="NCBIfam" id="NF008312">
    <property type="entry name" value="PRK11100.1"/>
    <property type="match status" value="1"/>
</dbReference>
<feature type="domain" description="Histidine kinase" evidence="9">
    <location>
        <begin position="268"/>
        <end position="478"/>
    </location>
</feature>
<evidence type="ECO:0000259" key="9">
    <source>
        <dbReference type="PROSITE" id="PS50109"/>
    </source>
</evidence>
<organism evidence="10 11">
    <name type="scientific">Ostreibacterium oceani</name>
    <dbReference type="NCBI Taxonomy" id="2654998"/>
    <lineage>
        <taxon>Bacteria</taxon>
        <taxon>Pseudomonadati</taxon>
        <taxon>Pseudomonadota</taxon>
        <taxon>Gammaproteobacteria</taxon>
        <taxon>Cardiobacteriales</taxon>
        <taxon>Ostreibacteriaceae</taxon>
        <taxon>Ostreibacterium</taxon>
    </lineage>
</organism>
<evidence type="ECO:0000256" key="7">
    <source>
        <dbReference type="ARBA" id="ARBA00022989"/>
    </source>
</evidence>
<evidence type="ECO:0000256" key="1">
    <source>
        <dbReference type="ARBA" id="ARBA00000085"/>
    </source>
</evidence>
<sequence length="478" mass="54330">MMKMSFSFRAFVVYFIVIGGLSWFILDKASDKLKTAFQQSSETVLVDTANLLATFLEHEFRDQVLDTAQMSQLFEDSYKRRLNATIYSLYKDEIDLEIYVTNRQGVVVYDSTNRNEGKDFSQWRDVNLTLQGQYGARSSFRYDDKTAEGDEKIMVVAAPIRIDNEIVGVLSVVKPIRPLEQLLAVEIDNLKDYALLLVTIAIVLAYLVSYGFTHAISRLVNYANRMTRGQKTPPPRFLDKRFDKLAKAMTQMREELDGKEYVEHYIHGLTHELKTPLTAVGAAAELLAEGVPQSEQLRFINNIQISNQRMQKLVERMLDLAKLESKNKLDIIDTFDLSAVVEQLLSERASIIQDYGLAVAVEMPDTQNVSGDSLLIRQAIANLLDNALENAPDQGDIILAYRMDNNRHHLQVINEGVVLEDYVLDRAFERFFSLQSNHRLHKSTGLGLSFVREIMSLHDGEAYLKNTKEGVCAGIIWP</sequence>
<dbReference type="InterPro" id="IPR050428">
    <property type="entry name" value="TCS_sensor_his_kinase"/>
</dbReference>
<proteinExistence type="predicted"/>
<gene>
    <name evidence="10" type="primary">creC</name>
    <name evidence="10" type="ORF">GCU85_01620</name>
</gene>
<dbReference type="SMART" id="SM00388">
    <property type="entry name" value="HisKA"/>
    <property type="match status" value="1"/>
</dbReference>